<proteinExistence type="predicted"/>
<protein>
    <submittedName>
        <fullName evidence="1">Uncharacterized protein</fullName>
    </submittedName>
</protein>
<organism evidence="1 2">
    <name type="scientific">Salinicoccus sediminis</name>
    <dbReference type="NCBI Taxonomy" id="1432562"/>
    <lineage>
        <taxon>Bacteria</taxon>
        <taxon>Bacillati</taxon>
        <taxon>Bacillota</taxon>
        <taxon>Bacilli</taxon>
        <taxon>Bacillales</taxon>
        <taxon>Staphylococcaceae</taxon>
        <taxon>Salinicoccus</taxon>
    </lineage>
</organism>
<dbReference type="RefSeq" id="WP_046514721.1">
    <property type="nucleotide sequence ID" value="NZ_LAYZ01000003.1"/>
</dbReference>
<dbReference type="EMBL" id="LAYZ01000003">
    <property type="protein sequence ID" value="KKK34717.1"/>
    <property type="molecule type" value="Genomic_DNA"/>
</dbReference>
<dbReference type="Proteomes" id="UP000034287">
    <property type="component" value="Unassembled WGS sequence"/>
</dbReference>
<sequence length="163" mass="18451">MRAAGYALKYGYRNNKGWVYKEGCLEGTDLSETKAIDTNGMPFGGVRNGLLEVRTNDRGLLFILQLHEPLSYIPDLIENIRISNITGVGVRGNYYKSIEDEHTLVTKLSNISGIVISSMNENEGSNIRLFQDDEILFTEEIESLDNEIKEKEVLRMDIELCDL</sequence>
<keyword evidence="2" id="KW-1185">Reference proteome</keyword>
<comment type="caution">
    <text evidence="1">The sequence shown here is derived from an EMBL/GenBank/DDBJ whole genome shotgun (WGS) entry which is preliminary data.</text>
</comment>
<dbReference type="AlphaFoldDB" id="A0A0M2SP72"/>
<evidence type="ECO:0000313" key="1">
    <source>
        <dbReference type="EMBL" id="KKK34717.1"/>
    </source>
</evidence>
<evidence type="ECO:0000313" key="2">
    <source>
        <dbReference type="Proteomes" id="UP000034287"/>
    </source>
</evidence>
<gene>
    <name evidence="1" type="ORF">WN59_06725</name>
</gene>
<name>A0A0M2SP72_9STAP</name>
<reference evidence="1 2" key="1">
    <citation type="submission" date="2015-04" db="EMBL/GenBank/DDBJ databases">
        <title>Taxonomic description and genome sequence of Salinicoccus sediminis sp. nov., a novel hyper halotolerant bacterium isolated from marine sediment.</title>
        <authorList>
            <person name="Mathan Kumar R."/>
            <person name="Kaur G."/>
            <person name="Kumar N."/>
            <person name="Kumar A."/>
            <person name="Singh N.K."/>
            <person name="Kaur N."/>
            <person name="Mayilraj S."/>
        </authorList>
    </citation>
    <scope>NUCLEOTIDE SEQUENCE [LARGE SCALE GENOMIC DNA]</scope>
    <source>
        <strain evidence="1 2">SV-16</strain>
    </source>
</reference>
<accession>A0A0M2SP72</accession>
<dbReference type="PATRIC" id="fig|1432562.3.peg.1338"/>